<sequence length="166" mass="18177">MHYFAYGSNMSIARLTARVPSATPIGIYSLAQHDLRFHKSSHDGSGKCDAYFTANPDDVVHGVVFTIDPEQKPDLDAIEGVGKGYEIKAVQVSTNKGESIAAFSYYATDIDASLSPYCWYLNHVLIGAKQASLPASYIDSKIASIVAIKDPDSNRHIREQKIHKST</sequence>
<evidence type="ECO:0000313" key="5">
    <source>
        <dbReference type="Proteomes" id="UP000307790"/>
    </source>
</evidence>
<keyword evidence="5" id="KW-1185">Reference proteome</keyword>
<organism evidence="4 5">
    <name type="scientific">Thalassotalea litorea</name>
    <dbReference type="NCBI Taxonomy" id="2020715"/>
    <lineage>
        <taxon>Bacteria</taxon>
        <taxon>Pseudomonadati</taxon>
        <taxon>Pseudomonadota</taxon>
        <taxon>Gammaproteobacteria</taxon>
        <taxon>Alteromonadales</taxon>
        <taxon>Colwelliaceae</taxon>
        <taxon>Thalassotalea</taxon>
    </lineage>
</organism>
<reference evidence="4 5" key="1">
    <citation type="submission" date="2019-05" db="EMBL/GenBank/DDBJ databases">
        <title>Genome sequences of Thalassotalea litorea 1K03283.</title>
        <authorList>
            <person name="Zhang D."/>
        </authorList>
    </citation>
    <scope>NUCLEOTIDE SEQUENCE [LARGE SCALE GENOMIC DNA]</scope>
    <source>
        <strain evidence="4 5">MCCC 1K03283</strain>
    </source>
</reference>
<feature type="binding site" evidence="3">
    <location>
        <position position="120"/>
    </location>
    <ligand>
        <name>substrate</name>
    </ligand>
</feature>
<dbReference type="InterPro" id="IPR017939">
    <property type="entry name" value="G-Glutamylcylcotransferase"/>
</dbReference>
<protein>
    <submittedName>
        <fullName evidence="4">Gamma-glutamylcyclotransferase</fullName>
    </submittedName>
</protein>
<dbReference type="Pfam" id="PF13772">
    <property type="entry name" value="AIG2_2"/>
    <property type="match status" value="1"/>
</dbReference>
<dbReference type="CDD" id="cd06661">
    <property type="entry name" value="GGCT_like"/>
    <property type="match status" value="1"/>
</dbReference>
<feature type="active site" description="Proton acceptor" evidence="2">
    <location>
        <position position="79"/>
    </location>
</feature>
<dbReference type="InterPro" id="IPR036568">
    <property type="entry name" value="GGCT-like_sf"/>
</dbReference>
<proteinExistence type="predicted"/>
<keyword evidence="1" id="KW-0456">Lyase</keyword>
<dbReference type="InterPro" id="IPR013024">
    <property type="entry name" value="GGCT-like"/>
</dbReference>
<evidence type="ECO:0000256" key="2">
    <source>
        <dbReference type="PIRSR" id="PIRSR617939-1"/>
    </source>
</evidence>
<dbReference type="EMBL" id="VCBC01000003">
    <property type="protein sequence ID" value="TLU67112.1"/>
    <property type="molecule type" value="Genomic_DNA"/>
</dbReference>
<dbReference type="OrthoDB" id="5401862at2"/>
<gene>
    <name evidence="4" type="ORF">FE810_02170</name>
</gene>
<name>A0A5R9IPA8_9GAMM</name>
<dbReference type="AlphaFoldDB" id="A0A5R9IPA8"/>
<dbReference type="RefSeq" id="WP_138318393.1">
    <property type="nucleotide sequence ID" value="NZ_VCBC01000003.1"/>
</dbReference>
<feature type="binding site" evidence="3">
    <location>
        <begin position="3"/>
        <end position="8"/>
    </location>
    <ligand>
        <name>substrate</name>
    </ligand>
</feature>
<comment type="caution">
    <text evidence="4">The sequence shown here is derived from an EMBL/GenBank/DDBJ whole genome shotgun (WGS) entry which is preliminary data.</text>
</comment>
<dbReference type="GO" id="GO:0003839">
    <property type="term" value="F:gamma-glutamylcyclotransferase activity"/>
    <property type="evidence" value="ECO:0007669"/>
    <property type="project" value="InterPro"/>
</dbReference>
<dbReference type="Gene3D" id="3.10.490.10">
    <property type="entry name" value="Gamma-glutamyl cyclotransferase-like"/>
    <property type="match status" value="1"/>
</dbReference>
<evidence type="ECO:0000256" key="3">
    <source>
        <dbReference type="PIRSR" id="PIRSR617939-2"/>
    </source>
</evidence>
<dbReference type="PANTHER" id="PTHR12935:SF0">
    <property type="entry name" value="GAMMA-GLUTAMYLCYCLOTRANSFERASE"/>
    <property type="match status" value="1"/>
</dbReference>
<keyword evidence="4" id="KW-0808">Transferase</keyword>
<dbReference type="PANTHER" id="PTHR12935">
    <property type="entry name" value="GAMMA-GLUTAMYLCYCLOTRANSFERASE"/>
    <property type="match status" value="1"/>
</dbReference>
<dbReference type="SUPFAM" id="SSF110857">
    <property type="entry name" value="Gamma-glutamyl cyclotransferase-like"/>
    <property type="match status" value="1"/>
</dbReference>
<dbReference type="GO" id="GO:0016740">
    <property type="term" value="F:transferase activity"/>
    <property type="evidence" value="ECO:0007669"/>
    <property type="project" value="UniProtKB-KW"/>
</dbReference>
<accession>A0A5R9IPA8</accession>
<evidence type="ECO:0000256" key="1">
    <source>
        <dbReference type="ARBA" id="ARBA00023239"/>
    </source>
</evidence>
<dbReference type="Proteomes" id="UP000307790">
    <property type="component" value="Unassembled WGS sequence"/>
</dbReference>
<evidence type="ECO:0000313" key="4">
    <source>
        <dbReference type="EMBL" id="TLU67112.1"/>
    </source>
</evidence>